<accession>A0ABV3FVZ5</accession>
<name>A0ABV3FVZ5_9NOCA</name>
<comment type="caution">
    <text evidence="1">The sequence shown here is derived from an EMBL/GenBank/DDBJ whole genome shotgun (WGS) entry which is preliminary data.</text>
</comment>
<dbReference type="RefSeq" id="WP_357785227.1">
    <property type="nucleotide sequence ID" value="NZ_JBFAKC010000007.1"/>
</dbReference>
<dbReference type="Proteomes" id="UP001551695">
    <property type="component" value="Unassembled WGS sequence"/>
</dbReference>
<sequence length="110" mass="11152">MNNDVKLQGHTPVSSAGPLVEVIEQAPGTGTGPGIASAAGDIEDIEGYVLSGSPTVTESVDLAELSGLPDIAWASYGAPEVPVDESIIGIDDRVQVTATADYRGGSTPRC</sequence>
<proteinExistence type="predicted"/>
<keyword evidence="2" id="KW-1185">Reference proteome</keyword>
<gene>
    <name evidence="1" type="ORF">AB0I48_18690</name>
</gene>
<protein>
    <submittedName>
        <fullName evidence="1">Uncharacterized protein</fullName>
    </submittedName>
</protein>
<dbReference type="EMBL" id="JBFAKC010000007">
    <property type="protein sequence ID" value="MEV0709594.1"/>
    <property type="molecule type" value="Genomic_DNA"/>
</dbReference>
<organism evidence="1 2">
    <name type="scientific">Nocardia aurea</name>
    <dbReference type="NCBI Taxonomy" id="2144174"/>
    <lineage>
        <taxon>Bacteria</taxon>
        <taxon>Bacillati</taxon>
        <taxon>Actinomycetota</taxon>
        <taxon>Actinomycetes</taxon>
        <taxon>Mycobacteriales</taxon>
        <taxon>Nocardiaceae</taxon>
        <taxon>Nocardia</taxon>
    </lineage>
</organism>
<evidence type="ECO:0000313" key="1">
    <source>
        <dbReference type="EMBL" id="MEV0709594.1"/>
    </source>
</evidence>
<evidence type="ECO:0000313" key="2">
    <source>
        <dbReference type="Proteomes" id="UP001551695"/>
    </source>
</evidence>
<reference evidence="1 2" key="1">
    <citation type="submission" date="2024-06" db="EMBL/GenBank/DDBJ databases">
        <title>The Natural Products Discovery Center: Release of the First 8490 Sequenced Strains for Exploring Actinobacteria Biosynthetic Diversity.</title>
        <authorList>
            <person name="Kalkreuter E."/>
            <person name="Kautsar S.A."/>
            <person name="Yang D."/>
            <person name="Bader C.D."/>
            <person name="Teijaro C.N."/>
            <person name="Fluegel L."/>
            <person name="Davis C.M."/>
            <person name="Simpson J.R."/>
            <person name="Lauterbach L."/>
            <person name="Steele A.D."/>
            <person name="Gui C."/>
            <person name="Meng S."/>
            <person name="Li G."/>
            <person name="Viehrig K."/>
            <person name="Ye F."/>
            <person name="Su P."/>
            <person name="Kiefer A.F."/>
            <person name="Nichols A."/>
            <person name="Cepeda A.J."/>
            <person name="Yan W."/>
            <person name="Fan B."/>
            <person name="Jiang Y."/>
            <person name="Adhikari A."/>
            <person name="Zheng C.-J."/>
            <person name="Schuster L."/>
            <person name="Cowan T.M."/>
            <person name="Smanski M.J."/>
            <person name="Chevrette M.G."/>
            <person name="De Carvalho L.P.S."/>
            <person name="Shen B."/>
        </authorList>
    </citation>
    <scope>NUCLEOTIDE SEQUENCE [LARGE SCALE GENOMIC DNA]</scope>
    <source>
        <strain evidence="1 2">NPDC050403</strain>
    </source>
</reference>